<dbReference type="CDD" id="cd07938">
    <property type="entry name" value="DRE_TIM_HMGL"/>
    <property type="match status" value="1"/>
</dbReference>
<dbReference type="InterPro" id="IPR043594">
    <property type="entry name" value="HMGL"/>
</dbReference>
<dbReference type="PANTHER" id="PTHR42738:SF7">
    <property type="entry name" value="HYDROXYMETHYLGLUTARYL-COA LYASE"/>
    <property type="match status" value="1"/>
</dbReference>
<sequence>MAKGCCLPAHVSIHDVVVRDGFQSEPHFISTDAKIALIDRLSTTGLSKIEITSFVSAKAVPNLRDATEVCRGVIRRPNVRFVALVPNVLGCERALACDIDEINLVMSLSESHNMANMRMSTTQSLKQFADVMALTKSTRTQVNGTIATAFGCPFEGVQDQERVLATVQAYLDLGMNSITLADTTGMANPQQVCRMAYAFLARFPQVPLTMHFHNTRGMGLANVLAAVASGVKSFDASLGGLGGCPYAPGATGNICTEDTVHMLHACGVATGIDLDLLLGIARDLSTIVGHEVPGQLVRSGKSTDLHPCPASVISLRAAQATV</sequence>
<protein>
    <submittedName>
        <fullName evidence="5">Hydroxymethylglutaryl-CoA lyase YngG</fullName>
    </submittedName>
</protein>
<evidence type="ECO:0000259" key="4">
    <source>
        <dbReference type="PROSITE" id="PS50991"/>
    </source>
</evidence>
<evidence type="ECO:0000256" key="1">
    <source>
        <dbReference type="ARBA" id="ARBA00009405"/>
    </source>
</evidence>
<dbReference type="EMBL" id="AP024238">
    <property type="protein sequence ID" value="BCO25329.1"/>
    <property type="molecule type" value="Genomic_DNA"/>
</dbReference>
<name>A0ABN6D090_9BURK</name>
<dbReference type="PANTHER" id="PTHR42738">
    <property type="entry name" value="HYDROXYMETHYLGLUTARYL-COA LYASE"/>
    <property type="match status" value="1"/>
</dbReference>
<evidence type="ECO:0000256" key="3">
    <source>
        <dbReference type="ARBA" id="ARBA00023239"/>
    </source>
</evidence>
<dbReference type="Pfam" id="PF00682">
    <property type="entry name" value="HMGL-like"/>
    <property type="match status" value="1"/>
</dbReference>
<keyword evidence="3 5" id="KW-0456">Lyase</keyword>
<evidence type="ECO:0000313" key="5">
    <source>
        <dbReference type="EMBL" id="BCO25329.1"/>
    </source>
</evidence>
<keyword evidence="6" id="KW-1185">Reference proteome</keyword>
<feature type="domain" description="Pyruvate carboxyltransferase" evidence="4">
    <location>
        <begin position="11"/>
        <end position="278"/>
    </location>
</feature>
<organism evidence="5 6">
    <name type="scientific">Rhodoferax lithotrophicus</name>
    <dbReference type="NCBI Taxonomy" id="2798804"/>
    <lineage>
        <taxon>Bacteria</taxon>
        <taxon>Pseudomonadati</taxon>
        <taxon>Pseudomonadota</taxon>
        <taxon>Betaproteobacteria</taxon>
        <taxon>Burkholderiales</taxon>
        <taxon>Comamonadaceae</taxon>
        <taxon>Rhodoferax</taxon>
    </lineage>
</organism>
<dbReference type="GO" id="GO:0016829">
    <property type="term" value="F:lyase activity"/>
    <property type="evidence" value="ECO:0007669"/>
    <property type="project" value="UniProtKB-KW"/>
</dbReference>
<evidence type="ECO:0000256" key="2">
    <source>
        <dbReference type="ARBA" id="ARBA00022723"/>
    </source>
</evidence>
<comment type="similarity">
    <text evidence="1">Belongs to the HMG-CoA lyase family.</text>
</comment>
<proteinExistence type="inferred from homology"/>
<reference evidence="5 6" key="1">
    <citation type="journal article" date="2021" name="Microbiol. Spectr.">
        <title>A Single Bacterium Capable of Oxidation and Reduction of Iron at Circumneutral pH.</title>
        <authorList>
            <person name="Kato S."/>
            <person name="Ohkuma M."/>
        </authorList>
    </citation>
    <scope>NUCLEOTIDE SEQUENCE [LARGE SCALE GENOMIC DNA]</scope>
    <source>
        <strain evidence="5 6">MIZ03</strain>
    </source>
</reference>
<dbReference type="RefSeq" id="WP_223906810.1">
    <property type="nucleotide sequence ID" value="NZ_AP024238.1"/>
</dbReference>
<accession>A0ABN6D090</accession>
<dbReference type="NCBIfam" id="NF004283">
    <property type="entry name" value="PRK05692.1"/>
    <property type="match status" value="1"/>
</dbReference>
<gene>
    <name evidence="5" type="ORF">MIZ03_0189</name>
</gene>
<dbReference type="PROSITE" id="PS50991">
    <property type="entry name" value="PYR_CT"/>
    <property type="match status" value="1"/>
</dbReference>
<keyword evidence="2" id="KW-0479">Metal-binding</keyword>
<dbReference type="SUPFAM" id="SSF51569">
    <property type="entry name" value="Aldolase"/>
    <property type="match status" value="1"/>
</dbReference>
<dbReference type="InterPro" id="IPR013785">
    <property type="entry name" value="Aldolase_TIM"/>
</dbReference>
<evidence type="ECO:0000313" key="6">
    <source>
        <dbReference type="Proteomes" id="UP000824366"/>
    </source>
</evidence>
<dbReference type="Proteomes" id="UP000824366">
    <property type="component" value="Chromosome"/>
</dbReference>
<dbReference type="InterPro" id="IPR000891">
    <property type="entry name" value="PYR_CT"/>
</dbReference>
<dbReference type="Gene3D" id="3.20.20.70">
    <property type="entry name" value="Aldolase class I"/>
    <property type="match status" value="1"/>
</dbReference>